<dbReference type="PANTHER" id="PTHR11655">
    <property type="entry name" value="60S/50S RIBOSOMAL PROTEIN L6/L9"/>
    <property type="match status" value="1"/>
</dbReference>
<dbReference type="NCBIfam" id="TIGR03654">
    <property type="entry name" value="L6_bact"/>
    <property type="match status" value="1"/>
</dbReference>
<evidence type="ECO:0000256" key="4">
    <source>
        <dbReference type="ARBA" id="ARBA00022980"/>
    </source>
</evidence>
<feature type="domain" description="Large ribosomal subunit protein uL6 alpha-beta" evidence="9">
    <location>
        <begin position="11"/>
        <end position="82"/>
    </location>
</feature>
<dbReference type="InterPro" id="IPR036789">
    <property type="entry name" value="Ribosomal_uL6-like_a/b-dom_sf"/>
</dbReference>
<evidence type="ECO:0000259" key="9">
    <source>
        <dbReference type="Pfam" id="PF00347"/>
    </source>
</evidence>
<proteinExistence type="inferred from homology"/>
<gene>
    <name evidence="6 10" type="primary">rplF</name>
    <name evidence="10" type="ORF">H9737_02925</name>
</gene>
<comment type="function">
    <text evidence="6 8">This protein binds to the 23S rRNA, and is important in its secondary structure. It is located near the subunit interface in the base of the L7/L12 stalk, and near the tRNA binding site of the peptidyltransferase center.</text>
</comment>
<evidence type="ECO:0000256" key="1">
    <source>
        <dbReference type="ARBA" id="ARBA00009356"/>
    </source>
</evidence>
<evidence type="ECO:0000256" key="7">
    <source>
        <dbReference type="RuleBase" id="RU003869"/>
    </source>
</evidence>
<comment type="subunit">
    <text evidence="6">Part of the 50S ribosomal subunit.</text>
</comment>
<keyword evidence="5 6" id="KW-0687">Ribonucleoprotein</keyword>
<dbReference type="FunFam" id="3.90.930.12:FF:000002">
    <property type="entry name" value="50S ribosomal protein L6"/>
    <property type="match status" value="1"/>
</dbReference>
<evidence type="ECO:0000256" key="2">
    <source>
        <dbReference type="ARBA" id="ARBA00022730"/>
    </source>
</evidence>
<feature type="domain" description="Large ribosomal subunit protein uL6 alpha-beta" evidence="9">
    <location>
        <begin position="91"/>
        <end position="164"/>
    </location>
</feature>
<keyword evidence="3 6" id="KW-0694">RNA-binding</keyword>
<dbReference type="InterPro" id="IPR000702">
    <property type="entry name" value="Ribosomal_uL6-like"/>
</dbReference>
<evidence type="ECO:0000256" key="3">
    <source>
        <dbReference type="ARBA" id="ARBA00022884"/>
    </source>
</evidence>
<dbReference type="AlphaFoldDB" id="A0A9D1VTN2"/>
<protein>
    <recommendedName>
        <fullName evidence="6">Large ribosomal subunit protein uL6</fullName>
    </recommendedName>
</protein>
<dbReference type="SUPFAM" id="SSF56053">
    <property type="entry name" value="Ribosomal protein L6"/>
    <property type="match status" value="2"/>
</dbReference>
<dbReference type="GO" id="GO:0019843">
    <property type="term" value="F:rRNA binding"/>
    <property type="evidence" value="ECO:0007669"/>
    <property type="project" value="UniProtKB-UniRule"/>
</dbReference>
<dbReference type="InterPro" id="IPR019906">
    <property type="entry name" value="Ribosomal_uL6_bac-type"/>
</dbReference>
<evidence type="ECO:0000256" key="5">
    <source>
        <dbReference type="ARBA" id="ARBA00023274"/>
    </source>
</evidence>
<dbReference type="Pfam" id="PF00347">
    <property type="entry name" value="Ribosomal_L6"/>
    <property type="match status" value="2"/>
</dbReference>
<name>A0A9D1VTN2_9FIRM</name>
<comment type="similarity">
    <text evidence="1 6 7">Belongs to the universal ribosomal protein uL6 family.</text>
</comment>
<evidence type="ECO:0000256" key="6">
    <source>
        <dbReference type="HAMAP-Rule" id="MF_01365"/>
    </source>
</evidence>
<evidence type="ECO:0000313" key="10">
    <source>
        <dbReference type="EMBL" id="HIX46624.1"/>
    </source>
</evidence>
<reference evidence="10" key="1">
    <citation type="journal article" date="2021" name="PeerJ">
        <title>Extensive microbial diversity within the chicken gut microbiome revealed by metagenomics and culture.</title>
        <authorList>
            <person name="Gilroy R."/>
            <person name="Ravi A."/>
            <person name="Getino M."/>
            <person name="Pursley I."/>
            <person name="Horton D.L."/>
            <person name="Alikhan N.F."/>
            <person name="Baker D."/>
            <person name="Gharbi K."/>
            <person name="Hall N."/>
            <person name="Watson M."/>
            <person name="Adriaenssens E.M."/>
            <person name="Foster-Nyarko E."/>
            <person name="Jarju S."/>
            <person name="Secka A."/>
            <person name="Antonio M."/>
            <person name="Oren A."/>
            <person name="Chaudhuri R.R."/>
            <person name="La Ragione R."/>
            <person name="Hildebrand F."/>
            <person name="Pallen M.J."/>
        </authorList>
    </citation>
    <scope>NUCLEOTIDE SEQUENCE</scope>
    <source>
        <strain evidence="10">26628</strain>
    </source>
</reference>
<dbReference type="Proteomes" id="UP000824249">
    <property type="component" value="Unassembled WGS sequence"/>
</dbReference>
<evidence type="ECO:0000256" key="8">
    <source>
        <dbReference type="RuleBase" id="RU003870"/>
    </source>
</evidence>
<dbReference type="GO" id="GO:0003735">
    <property type="term" value="F:structural constituent of ribosome"/>
    <property type="evidence" value="ECO:0007669"/>
    <property type="project" value="UniProtKB-UniRule"/>
</dbReference>
<sequence>MSRIGKMPVAIPAGVTVDVKDGKMIVKGPKGTLEQEIDARITVSVDAGVATLTRANDSKELRAKHGLYRALLHNMVTGVTSGYSKGLVINGVGYKVAKQGNKIVLNIGYSHPVEYAEADGIKLECPTQTEITVSGIDKVRVGQVAANIRSLREPEPYHGYGIRYKDEVIERKEGKTAGK</sequence>
<dbReference type="PIRSF" id="PIRSF002162">
    <property type="entry name" value="Ribosomal_L6"/>
    <property type="match status" value="1"/>
</dbReference>
<accession>A0A9D1VTN2</accession>
<dbReference type="PRINTS" id="PR00059">
    <property type="entry name" value="RIBOSOMALL6"/>
</dbReference>
<dbReference type="InterPro" id="IPR020040">
    <property type="entry name" value="Ribosomal_uL6_a/b-dom"/>
</dbReference>
<dbReference type="HAMAP" id="MF_01365_B">
    <property type="entry name" value="Ribosomal_uL6_B"/>
    <property type="match status" value="1"/>
</dbReference>
<dbReference type="GO" id="GO:0002181">
    <property type="term" value="P:cytoplasmic translation"/>
    <property type="evidence" value="ECO:0007669"/>
    <property type="project" value="TreeGrafter"/>
</dbReference>
<comment type="caution">
    <text evidence="10">The sequence shown here is derived from an EMBL/GenBank/DDBJ whole genome shotgun (WGS) entry which is preliminary data.</text>
</comment>
<dbReference type="Gene3D" id="3.90.930.12">
    <property type="entry name" value="Ribosomal protein L6, alpha-beta domain"/>
    <property type="match status" value="2"/>
</dbReference>
<evidence type="ECO:0000313" key="11">
    <source>
        <dbReference type="Proteomes" id="UP000824249"/>
    </source>
</evidence>
<organism evidence="10 11">
    <name type="scientific">Candidatus Borkfalkia faecigallinarum</name>
    <dbReference type="NCBI Taxonomy" id="2838509"/>
    <lineage>
        <taxon>Bacteria</taxon>
        <taxon>Bacillati</taxon>
        <taxon>Bacillota</taxon>
        <taxon>Clostridia</taxon>
        <taxon>Christensenellales</taxon>
        <taxon>Christensenellaceae</taxon>
        <taxon>Candidatus Borkfalkia</taxon>
    </lineage>
</organism>
<keyword evidence="2 6" id="KW-0699">rRNA-binding</keyword>
<keyword evidence="4 6" id="KW-0689">Ribosomal protein</keyword>
<dbReference type="FunFam" id="3.90.930.12:FF:000001">
    <property type="entry name" value="50S ribosomal protein L6"/>
    <property type="match status" value="1"/>
</dbReference>
<dbReference type="EMBL" id="DXFD01000049">
    <property type="protein sequence ID" value="HIX46624.1"/>
    <property type="molecule type" value="Genomic_DNA"/>
</dbReference>
<reference evidence="10" key="2">
    <citation type="submission" date="2021-04" db="EMBL/GenBank/DDBJ databases">
        <authorList>
            <person name="Gilroy R."/>
        </authorList>
    </citation>
    <scope>NUCLEOTIDE SEQUENCE</scope>
    <source>
        <strain evidence="10">26628</strain>
    </source>
</reference>
<dbReference type="PANTHER" id="PTHR11655:SF14">
    <property type="entry name" value="LARGE RIBOSOMAL SUBUNIT PROTEIN UL6M"/>
    <property type="match status" value="1"/>
</dbReference>
<dbReference type="GO" id="GO:0022625">
    <property type="term" value="C:cytosolic large ribosomal subunit"/>
    <property type="evidence" value="ECO:0007669"/>
    <property type="project" value="UniProtKB-UniRule"/>
</dbReference>